<gene>
    <name evidence="1" type="ORF">ILYODFUR_030016</name>
</gene>
<keyword evidence="2" id="KW-1185">Reference proteome</keyword>
<organism evidence="1 2">
    <name type="scientific">Ilyodon furcidens</name>
    <name type="common">goldbreast splitfin</name>
    <dbReference type="NCBI Taxonomy" id="33524"/>
    <lineage>
        <taxon>Eukaryota</taxon>
        <taxon>Metazoa</taxon>
        <taxon>Chordata</taxon>
        <taxon>Craniata</taxon>
        <taxon>Vertebrata</taxon>
        <taxon>Euteleostomi</taxon>
        <taxon>Actinopterygii</taxon>
        <taxon>Neopterygii</taxon>
        <taxon>Teleostei</taxon>
        <taxon>Neoteleostei</taxon>
        <taxon>Acanthomorphata</taxon>
        <taxon>Ovalentaria</taxon>
        <taxon>Atherinomorphae</taxon>
        <taxon>Cyprinodontiformes</taxon>
        <taxon>Goodeidae</taxon>
        <taxon>Ilyodon</taxon>
    </lineage>
</organism>
<protein>
    <submittedName>
        <fullName evidence="1">Uncharacterized protein</fullName>
    </submittedName>
</protein>
<name>A0ABV0UN87_9TELE</name>
<evidence type="ECO:0000313" key="2">
    <source>
        <dbReference type="Proteomes" id="UP001482620"/>
    </source>
</evidence>
<dbReference type="Proteomes" id="UP001482620">
    <property type="component" value="Unassembled WGS sequence"/>
</dbReference>
<evidence type="ECO:0000313" key="1">
    <source>
        <dbReference type="EMBL" id="MEQ2245638.1"/>
    </source>
</evidence>
<accession>A0ABV0UN87</accession>
<sequence>MVNRIAVVKRYVANLLPPTCWSASEKKEILWSVKIFLTTTSRNVGVYLARICSGYKPGATRTTKAEYSLQSSKNKVLRGALETSKDNLDKCVDYIMKEKNIKPQKDPLFKGSVHICLLQITGYSSLYSSVEDLRKEVFSSNNPEHEAMLLKGRTLWFCVVMHNIST</sequence>
<reference evidence="1 2" key="1">
    <citation type="submission" date="2021-06" db="EMBL/GenBank/DDBJ databases">
        <authorList>
            <person name="Palmer J.M."/>
        </authorList>
    </citation>
    <scope>NUCLEOTIDE SEQUENCE [LARGE SCALE GENOMIC DNA]</scope>
    <source>
        <strain evidence="2">if_2019</strain>
        <tissue evidence="1">Muscle</tissue>
    </source>
</reference>
<dbReference type="EMBL" id="JAHRIQ010073887">
    <property type="protein sequence ID" value="MEQ2245638.1"/>
    <property type="molecule type" value="Genomic_DNA"/>
</dbReference>
<comment type="caution">
    <text evidence="1">The sequence shown here is derived from an EMBL/GenBank/DDBJ whole genome shotgun (WGS) entry which is preliminary data.</text>
</comment>
<proteinExistence type="predicted"/>